<dbReference type="RefSeq" id="WP_106198314.1">
    <property type="nucleotide sequence ID" value="NZ_JAXEIU010000040.1"/>
</dbReference>
<keyword evidence="2" id="KW-1185">Reference proteome</keyword>
<comment type="caution">
    <text evidence="1">The sequence shown here is derived from an EMBL/GenBank/DDBJ whole genome shotgun (WGS) entry which is preliminary data.</text>
</comment>
<sequence length="305" mass="34945">MLGIQQKKGDPDKLCGSLVVYAKILPSAVKDNDHAGIPFDSMVRNGILAVRGEFEKNNTIKRFLQNEMGASMDKGISNLIERIKESGEELPEGLDPDSIREHLEEISSMEIIPVPAKVMFYNNEEEILEENADIYYIGEFTGMSQAHLCITSLPILYQAKYREQQNSEEQGYINELLSQIESNDLISSKTGTGEFLPGEGNLLTFVGNLQELFERQVVPYLLYQAADEEQFNSSLLRFERFMEPYKEKKDIEQICESIRRLRADENNTKERSRIELLCKKVSAMYHEKFELLPEILEKLSALENE</sequence>
<evidence type="ECO:0000313" key="1">
    <source>
        <dbReference type="EMBL" id="PWK96047.1"/>
    </source>
</evidence>
<reference evidence="1 2" key="1">
    <citation type="submission" date="2018-05" db="EMBL/GenBank/DDBJ databases">
        <title>Animal gut microbial communities from fecal samples from Wisconsin, USA.</title>
        <authorList>
            <person name="Neumann A."/>
        </authorList>
    </citation>
    <scope>NUCLEOTIDE SEQUENCE [LARGE SCALE GENOMIC DNA]</scope>
    <source>
        <strain evidence="1 2">UWS4</strain>
    </source>
</reference>
<name>A0ABX5LJK6_9BACT</name>
<proteinExistence type="predicted"/>
<protein>
    <submittedName>
        <fullName evidence="1">Uncharacterized protein</fullName>
    </submittedName>
</protein>
<accession>A0ABX5LJK6</accession>
<dbReference type="EMBL" id="QGHD01000017">
    <property type="protein sequence ID" value="PWK96047.1"/>
    <property type="molecule type" value="Genomic_DNA"/>
</dbReference>
<organism evidence="1 2">
    <name type="scientific">Hallerella porci</name>
    <dbReference type="NCBI Taxonomy" id="1945871"/>
    <lineage>
        <taxon>Bacteria</taxon>
        <taxon>Pseudomonadati</taxon>
        <taxon>Fibrobacterota</taxon>
        <taxon>Fibrobacteria</taxon>
        <taxon>Fibrobacterales</taxon>
        <taxon>Fibrobacteraceae</taxon>
        <taxon>Hallerella</taxon>
    </lineage>
</organism>
<dbReference type="Proteomes" id="UP000245523">
    <property type="component" value="Unassembled WGS sequence"/>
</dbReference>
<gene>
    <name evidence="1" type="ORF">B0H50_11715</name>
</gene>
<evidence type="ECO:0000313" key="2">
    <source>
        <dbReference type="Proteomes" id="UP000245523"/>
    </source>
</evidence>